<evidence type="ECO:0000313" key="1">
    <source>
        <dbReference type="EMBL" id="VVM06524.1"/>
    </source>
</evidence>
<dbReference type="RefSeq" id="WP_142525154.1">
    <property type="nucleotide sequence ID" value="NZ_CABFUZ020000117.1"/>
</dbReference>
<organism evidence="1 2">
    <name type="scientific">Methylacidimicrobium cyclopophantes</name>
    <dbReference type="NCBI Taxonomy" id="1041766"/>
    <lineage>
        <taxon>Bacteria</taxon>
        <taxon>Pseudomonadati</taxon>
        <taxon>Verrucomicrobiota</taxon>
        <taxon>Methylacidimicrobium</taxon>
    </lineage>
</organism>
<keyword evidence="2" id="KW-1185">Reference proteome</keyword>
<accession>A0A5E6MM81</accession>
<comment type="caution">
    <text evidence="1">The sequence shown here is derived from an EMBL/GenBank/DDBJ whole genome shotgun (WGS) entry which is preliminary data.</text>
</comment>
<proteinExistence type="predicted"/>
<dbReference type="OrthoDB" id="564864at2"/>
<sequence length="279" mass="31709">MSIPIHSSDELLAALREHPEWKDAIRREILTEELLALPDKFEKVERERKEEQEHIWEAIRETNATLKAFIESTRAFQRSMEEFRSSMEEFRSSMEEFRSSMLVFKDATEKRLRRIELDLDELSGKSMELDATKKLGNYLRSKVRRVRAVDRDLVNGIIDLALDLGAFSEKEGEELGEADALVVGKDRETGAMVCVAVEVSRTVHKADVERAEKRAQLFLKASQAATRTEPSEIGRLFPSVPSKALALVVGKFIPDLVRQEAERRGVLLAKYQDGYGADG</sequence>
<name>A0A5E6MM81_9BACT</name>
<protein>
    <submittedName>
        <fullName evidence="1">Uncharacterized protein</fullName>
    </submittedName>
</protein>
<dbReference type="AlphaFoldDB" id="A0A5E6MM81"/>
<dbReference type="EMBL" id="CABFUZ020000117">
    <property type="protein sequence ID" value="VVM06524.1"/>
    <property type="molecule type" value="Genomic_DNA"/>
</dbReference>
<gene>
    <name evidence="1" type="ORF">MAMC_01120</name>
</gene>
<reference evidence="1" key="1">
    <citation type="submission" date="2019-09" db="EMBL/GenBank/DDBJ databases">
        <authorList>
            <person name="Cremers G."/>
        </authorList>
    </citation>
    <scope>NUCLEOTIDE SEQUENCE [LARGE SCALE GENOMIC DNA]</scope>
    <source>
        <strain evidence="1">3B</strain>
    </source>
</reference>
<dbReference type="Proteomes" id="UP000381693">
    <property type="component" value="Unassembled WGS sequence"/>
</dbReference>
<evidence type="ECO:0000313" key="2">
    <source>
        <dbReference type="Proteomes" id="UP000381693"/>
    </source>
</evidence>